<evidence type="ECO:0000313" key="3">
    <source>
        <dbReference type="Proteomes" id="UP000053664"/>
    </source>
</evidence>
<dbReference type="EMBL" id="KE361629">
    <property type="protein sequence ID" value="EPQ29872.1"/>
    <property type="molecule type" value="Genomic_DNA"/>
</dbReference>
<evidence type="ECO:0000256" key="1">
    <source>
        <dbReference type="SAM" id="MobiDB-lite"/>
    </source>
</evidence>
<dbReference type="AlphaFoldDB" id="A0A061HAC5"/>
<accession>A0A061HAC5</accession>
<gene>
    <name evidence="2" type="ORF">PFL1_02545</name>
</gene>
<organism evidence="2 3">
    <name type="scientific">Pseudozyma flocculosa PF-1</name>
    <dbReference type="NCBI Taxonomy" id="1277687"/>
    <lineage>
        <taxon>Eukaryota</taxon>
        <taxon>Fungi</taxon>
        <taxon>Dikarya</taxon>
        <taxon>Basidiomycota</taxon>
        <taxon>Ustilaginomycotina</taxon>
        <taxon>Ustilaginomycetes</taxon>
        <taxon>Ustilaginales</taxon>
        <taxon>Ustilaginaceae</taxon>
        <taxon>Pseudozyma</taxon>
    </lineage>
</organism>
<protein>
    <recommendedName>
        <fullName evidence="4">Profilin</fullName>
    </recommendedName>
</protein>
<name>A0A061HAC5_9BASI</name>
<dbReference type="GeneID" id="19316664"/>
<sequence length="184" mass="19373">MAGGAAVNRGPHTGSGSEAAVSDLSGPQRKSLLSNLDFGELVRLNLPPATGVDEYALFDKDDALAVHGSQPSFTRSFDPDVVRKLIDLFTALNAPAVSTADAGLDSITINDTKYTVSGPRGGQHPLELATLHSDKHVFFVTNTATLLVIVQAAPGADVKQKTNEKEGLWAAVRSFTFALTEKGL</sequence>
<dbReference type="eggNOG" id="ENOG502R34M">
    <property type="taxonomic scope" value="Eukaryota"/>
</dbReference>
<evidence type="ECO:0008006" key="4">
    <source>
        <dbReference type="Google" id="ProtNLM"/>
    </source>
</evidence>
<dbReference type="KEGG" id="pfp:PFL1_02545"/>
<feature type="region of interest" description="Disordered" evidence="1">
    <location>
        <begin position="1"/>
        <end position="26"/>
    </location>
</feature>
<dbReference type="HOGENOM" id="CLU_1441607_0_0_1"/>
<dbReference type="RefSeq" id="XP_007878252.1">
    <property type="nucleotide sequence ID" value="XM_007880061.1"/>
</dbReference>
<reference evidence="2 3" key="1">
    <citation type="journal article" date="2013" name="Plant Cell">
        <title>The transition from a phytopathogenic smut ancestor to an anamorphic biocontrol agent deciphered by comparative whole-genome analysis.</title>
        <authorList>
            <person name="Lefebvre F."/>
            <person name="Joly D.L."/>
            <person name="Labbe C."/>
            <person name="Teichmann B."/>
            <person name="Linning R."/>
            <person name="Belzile F."/>
            <person name="Bakkeren G."/>
            <person name="Belanger R.R."/>
        </authorList>
    </citation>
    <scope>NUCLEOTIDE SEQUENCE [LARGE SCALE GENOMIC DNA]</scope>
    <source>
        <strain evidence="2 3">PF-1</strain>
    </source>
</reference>
<dbReference type="Proteomes" id="UP000053664">
    <property type="component" value="Unassembled WGS sequence"/>
</dbReference>
<proteinExistence type="predicted"/>
<evidence type="ECO:0000313" key="2">
    <source>
        <dbReference type="EMBL" id="EPQ29872.1"/>
    </source>
</evidence>
<dbReference type="OrthoDB" id="3340146at2759"/>